<comment type="caution">
    <text evidence="2">The sequence shown here is derived from an EMBL/GenBank/DDBJ whole genome shotgun (WGS) entry which is preliminary data.</text>
</comment>
<evidence type="ECO:0000259" key="1">
    <source>
        <dbReference type="Pfam" id="PF03551"/>
    </source>
</evidence>
<dbReference type="PANTHER" id="PTHR33169">
    <property type="entry name" value="PADR-FAMILY TRANSCRIPTIONAL REGULATOR"/>
    <property type="match status" value="1"/>
</dbReference>
<dbReference type="InterPro" id="IPR052509">
    <property type="entry name" value="Metal_resp_DNA-bind_regulator"/>
</dbReference>
<gene>
    <name evidence="2" type="ORF">KDW_26470</name>
</gene>
<keyword evidence="3" id="KW-1185">Reference proteome</keyword>
<sequence>MYKQVVLLGVLLERPMYGQQIREFIEVHHDLATHIKKPTIYYQLERLVADGYLEIRRETVEAPGPGAAHEDVSLRERDIYYITEQGKTYFSLLLRDMISTFTPGLNEVDACLFFLHHLTADEACNLLQQRFMLMEAYRSSIMQQIVPGHSIDAAHQLVNEHKLMLLEAETTWLLQTIDHIRTGIIRLQSHDSETGSAAL</sequence>
<dbReference type="Pfam" id="PF03551">
    <property type="entry name" value="PadR"/>
    <property type="match status" value="1"/>
</dbReference>
<dbReference type="AlphaFoldDB" id="A0A5J4KKT8"/>
<protein>
    <recommendedName>
        <fullName evidence="1">Transcription regulator PadR N-terminal domain-containing protein</fullName>
    </recommendedName>
</protein>
<reference evidence="2 3" key="1">
    <citation type="submission" date="2019-10" db="EMBL/GenBank/DDBJ databases">
        <title>Dictyobacter vulcani sp. nov., within the class Ktedonobacteria, isolated from soil of volcanic Mt. Zao.</title>
        <authorList>
            <person name="Zheng Y."/>
            <person name="Wang C.M."/>
            <person name="Sakai Y."/>
            <person name="Abe K."/>
            <person name="Yokota A."/>
            <person name="Yabe S."/>
        </authorList>
    </citation>
    <scope>NUCLEOTIDE SEQUENCE [LARGE SCALE GENOMIC DNA]</scope>
    <source>
        <strain evidence="2 3">W12</strain>
    </source>
</reference>
<dbReference type="SUPFAM" id="SSF46785">
    <property type="entry name" value="Winged helix' DNA-binding domain"/>
    <property type="match status" value="1"/>
</dbReference>
<name>A0A5J4KKT8_9CHLR</name>
<evidence type="ECO:0000313" key="2">
    <source>
        <dbReference type="EMBL" id="GER88485.1"/>
    </source>
</evidence>
<proteinExistence type="predicted"/>
<dbReference type="Proteomes" id="UP000326912">
    <property type="component" value="Unassembled WGS sequence"/>
</dbReference>
<dbReference type="EMBL" id="BKZW01000001">
    <property type="protein sequence ID" value="GER88485.1"/>
    <property type="molecule type" value="Genomic_DNA"/>
</dbReference>
<organism evidence="2 3">
    <name type="scientific">Dictyobacter vulcani</name>
    <dbReference type="NCBI Taxonomy" id="2607529"/>
    <lineage>
        <taxon>Bacteria</taxon>
        <taxon>Bacillati</taxon>
        <taxon>Chloroflexota</taxon>
        <taxon>Ktedonobacteria</taxon>
        <taxon>Ktedonobacterales</taxon>
        <taxon>Dictyobacteraceae</taxon>
        <taxon>Dictyobacter</taxon>
    </lineage>
</organism>
<dbReference type="PANTHER" id="PTHR33169:SF27">
    <property type="entry name" value="TRANSCRIPTIONAL REGULATOR PADR FAMILY PROTEIN"/>
    <property type="match status" value="1"/>
</dbReference>
<dbReference type="Gene3D" id="1.10.10.10">
    <property type="entry name" value="Winged helix-like DNA-binding domain superfamily/Winged helix DNA-binding domain"/>
    <property type="match status" value="1"/>
</dbReference>
<evidence type="ECO:0000313" key="3">
    <source>
        <dbReference type="Proteomes" id="UP000326912"/>
    </source>
</evidence>
<dbReference type="InterPro" id="IPR005149">
    <property type="entry name" value="Tscrpt_reg_PadR_N"/>
</dbReference>
<dbReference type="RefSeq" id="WP_151756385.1">
    <property type="nucleotide sequence ID" value="NZ_BKZW01000001.1"/>
</dbReference>
<feature type="domain" description="Transcription regulator PadR N-terminal" evidence="1">
    <location>
        <begin position="7"/>
        <end position="90"/>
    </location>
</feature>
<dbReference type="InterPro" id="IPR036388">
    <property type="entry name" value="WH-like_DNA-bd_sf"/>
</dbReference>
<dbReference type="InterPro" id="IPR036390">
    <property type="entry name" value="WH_DNA-bd_sf"/>
</dbReference>
<accession>A0A5J4KKT8</accession>